<dbReference type="EMBL" id="UHJL01000001">
    <property type="protein sequence ID" value="SUQ19819.1"/>
    <property type="molecule type" value="Genomic_DNA"/>
</dbReference>
<proteinExistence type="predicted"/>
<evidence type="ECO:0000313" key="3">
    <source>
        <dbReference type="Proteomes" id="UP000255423"/>
    </source>
</evidence>
<dbReference type="AlphaFoldDB" id="A0A380RX18"/>
<feature type="chain" id="PRO_5016682529" description="Sulfatase-modifying factor enzyme domain-containing protein" evidence="1">
    <location>
        <begin position="21"/>
        <end position="647"/>
    </location>
</feature>
<reference evidence="2 3" key="1">
    <citation type="submission" date="2017-08" db="EMBL/GenBank/DDBJ databases">
        <authorList>
            <person name="de Groot N.N."/>
        </authorList>
    </citation>
    <scope>NUCLEOTIDE SEQUENCE [LARGE SCALE GENOMIC DNA]</scope>
    <source>
        <strain evidence="2 3">HM2</strain>
    </source>
</reference>
<keyword evidence="1" id="KW-0732">Signal</keyword>
<accession>A0A380RX18</accession>
<protein>
    <recommendedName>
        <fullName evidence="4">Sulfatase-modifying factor enzyme domain-containing protein</fullName>
    </recommendedName>
</protein>
<evidence type="ECO:0008006" key="4">
    <source>
        <dbReference type="Google" id="ProtNLM"/>
    </source>
</evidence>
<dbReference type="Proteomes" id="UP000255423">
    <property type="component" value="Unassembled WGS sequence"/>
</dbReference>
<sequence>MLMKNLFLALSLFAVANATAADQQFTPQYVDLGLPSGTLWATSNVGADMPEGLGDYFAWGETKPKTVYEWENYAHVGEGGTEWLTTKKGPGWYDIKKYTRDDGLKGSIWYQGTKFIGDNKTTLEPTDNVAAAKWGGDWDMPTSSDLEELYKNCYFVWTTNYSGASGYIVYKAKADGDKGKVNGSPAASYSTSDTHIFLPAAGYRRDNGFIHKDKRGHYWSKSLNPVDTHNGNCFGFSESSVSTSYLDIVVGDNGNRFRGYPVRPICPRDGNTNGHAAVDLGLPSGKMWATNNIGANAPQTSGEYYAWGETVKKQIYNWSTYKYVQKGQNSADYITKYQIADEKRGGAWYNNARQFTGDKKTTLEPADDAATANWSGKWRMPTQKEWDELSRNCYGVWTENYNGTGVNGWVFYKAKTAANKNKRAYKGQTPLATYSLSDTHIFLPASGQWWSEINDRGKKCNYWLSDLGRESRGANGISIGPKSSDFAGNGGGTRFMGYTVRPVLDKKNANSPIPQVKAPKYYKITIVQPENGTIESKNENLDLSKPVKEGTKLKFWSRPATGYTNYSETWKGTPCDDLGTFIVTGDATVTCKFKSRNAPAQTVTTTTTTTTTVTTTTTAEPEKATTIEKTETTKKKKNNLLKKLFKK</sequence>
<gene>
    <name evidence="2" type="ORF">SAMN05661053_1063</name>
</gene>
<dbReference type="RefSeq" id="WP_109572344.1">
    <property type="nucleotide sequence ID" value="NZ_UHJL01000001.1"/>
</dbReference>
<evidence type="ECO:0000313" key="2">
    <source>
        <dbReference type="EMBL" id="SUQ19819.1"/>
    </source>
</evidence>
<name>A0A380RX18_FIBSU</name>
<feature type="signal peptide" evidence="1">
    <location>
        <begin position="1"/>
        <end position="20"/>
    </location>
</feature>
<evidence type="ECO:0000256" key="1">
    <source>
        <dbReference type="SAM" id="SignalP"/>
    </source>
</evidence>
<organism evidence="2 3">
    <name type="scientific">Fibrobacter succinogenes</name>
    <name type="common">Bacteroides succinogenes</name>
    <dbReference type="NCBI Taxonomy" id="833"/>
    <lineage>
        <taxon>Bacteria</taxon>
        <taxon>Pseudomonadati</taxon>
        <taxon>Fibrobacterota</taxon>
        <taxon>Fibrobacteria</taxon>
        <taxon>Fibrobacterales</taxon>
        <taxon>Fibrobacteraceae</taxon>
        <taxon>Fibrobacter</taxon>
    </lineage>
</organism>